<evidence type="ECO:0000313" key="2">
    <source>
        <dbReference type="EMBL" id="KAK3730203.1"/>
    </source>
</evidence>
<dbReference type="Proteomes" id="UP001283361">
    <property type="component" value="Unassembled WGS sequence"/>
</dbReference>
<dbReference type="EMBL" id="JAWDGP010007087">
    <property type="protein sequence ID" value="KAK3730203.1"/>
    <property type="molecule type" value="Genomic_DNA"/>
</dbReference>
<accession>A0AAE1CRS5</accession>
<reference evidence="2" key="1">
    <citation type="journal article" date="2023" name="G3 (Bethesda)">
        <title>A reference genome for the long-term kleptoplast-retaining sea slug Elysia crispata morphotype clarki.</title>
        <authorList>
            <person name="Eastman K.E."/>
            <person name="Pendleton A.L."/>
            <person name="Shaikh M.A."/>
            <person name="Suttiyut T."/>
            <person name="Ogas R."/>
            <person name="Tomko P."/>
            <person name="Gavelis G."/>
            <person name="Widhalm J.R."/>
            <person name="Wisecaver J.H."/>
        </authorList>
    </citation>
    <scope>NUCLEOTIDE SEQUENCE</scope>
    <source>
        <strain evidence="2">ECLA1</strain>
    </source>
</reference>
<feature type="compositionally biased region" description="Low complexity" evidence="1">
    <location>
        <begin position="1"/>
        <end position="11"/>
    </location>
</feature>
<evidence type="ECO:0000256" key="1">
    <source>
        <dbReference type="SAM" id="MobiDB-lite"/>
    </source>
</evidence>
<keyword evidence="3" id="KW-1185">Reference proteome</keyword>
<evidence type="ECO:0000313" key="3">
    <source>
        <dbReference type="Proteomes" id="UP001283361"/>
    </source>
</evidence>
<proteinExistence type="predicted"/>
<comment type="caution">
    <text evidence="2">The sequence shown here is derived from an EMBL/GenBank/DDBJ whole genome shotgun (WGS) entry which is preliminary data.</text>
</comment>
<name>A0AAE1CRS5_9GAST</name>
<protein>
    <submittedName>
        <fullName evidence="2">Uncharacterized protein</fullName>
    </submittedName>
</protein>
<dbReference type="AlphaFoldDB" id="A0AAE1CRS5"/>
<sequence length="181" mass="20451">MTRTSSDRSSTGSGGPPVEMMTRSRTPADYLARISRDSQRLLRCEKKRKKNRRPSITRHRPLPILTERGYLAHPVGPPANNSQLNLGTQGPDKLFEFSNNEGRNSNRVLLSNKTKVRFGYSLAKNKSIKVRASPGSTDQWSRLERPHEDRFSPRVVTSGHLLIDRLVSWPNAPELPRMPLG</sequence>
<feature type="region of interest" description="Disordered" evidence="1">
    <location>
        <begin position="1"/>
        <end position="28"/>
    </location>
</feature>
<organism evidence="2 3">
    <name type="scientific">Elysia crispata</name>
    <name type="common">lettuce slug</name>
    <dbReference type="NCBI Taxonomy" id="231223"/>
    <lineage>
        <taxon>Eukaryota</taxon>
        <taxon>Metazoa</taxon>
        <taxon>Spiralia</taxon>
        <taxon>Lophotrochozoa</taxon>
        <taxon>Mollusca</taxon>
        <taxon>Gastropoda</taxon>
        <taxon>Heterobranchia</taxon>
        <taxon>Euthyneura</taxon>
        <taxon>Panpulmonata</taxon>
        <taxon>Sacoglossa</taxon>
        <taxon>Placobranchoidea</taxon>
        <taxon>Plakobranchidae</taxon>
        <taxon>Elysia</taxon>
    </lineage>
</organism>
<gene>
    <name evidence="2" type="ORF">RRG08_034949</name>
</gene>